<dbReference type="Gene3D" id="3.30.450.40">
    <property type="match status" value="1"/>
</dbReference>
<accession>Q4LBK7</accession>
<evidence type="ECO:0000259" key="1">
    <source>
        <dbReference type="SMART" id="SM00065"/>
    </source>
</evidence>
<protein>
    <submittedName>
        <fullName evidence="2">GAF domain protein</fullName>
    </submittedName>
</protein>
<dbReference type="EMBL" id="AJ870974">
    <property type="protein sequence ID" value="CAI36091.1"/>
    <property type="molecule type" value="Genomic_DNA"/>
</dbReference>
<dbReference type="InterPro" id="IPR029016">
    <property type="entry name" value="GAF-like_dom_sf"/>
</dbReference>
<feature type="domain" description="GAF" evidence="1">
    <location>
        <begin position="72"/>
        <end position="220"/>
    </location>
</feature>
<reference evidence="2" key="1">
    <citation type="journal article" date="2005" name="Curr. Biol.">
        <title>Exposure to host resistance mechanisms drives evolution of bacterial virulence in plants.</title>
        <authorList>
            <person name="Pitman A.R."/>
            <person name="Jackson R.W."/>
            <person name="Mansfield J.W."/>
            <person name="Kaitell V."/>
            <person name="Thwaites R."/>
            <person name="Arnold D.L."/>
        </authorList>
    </citation>
    <scope>NUCLEOTIDE SEQUENCE</scope>
    <source>
        <strain evidence="2">1302A</strain>
    </source>
</reference>
<sequence>MRCSSATNLSGLLLFETVKISYVTSDKPAVLWRWERSKRKLYLRQYTRMNMRFSNTNADNPLITKAETSAIAEIEATASTLQLVSRLTQMRFVSIAKFTESDWVACAVHDAVHFGIEPGDAFALESSLCNAMRFDHKALVIPRLSQDPKYRDHPNVSRYGFESYIAIPIFFSNGSLFGSLCAIDSQPAVLDDPDVISTLEIIAKLIGLIFSMHINQQDHAS</sequence>
<name>Q4LBK7_PSESH</name>
<dbReference type="Pfam" id="PF01590">
    <property type="entry name" value="GAF"/>
    <property type="match status" value="1"/>
</dbReference>
<organism evidence="2">
    <name type="scientific">Pseudomonas savastanoi pv. phaseolicola</name>
    <name type="common">Pseudomonas syringae pv. phaseolicola</name>
    <dbReference type="NCBI Taxonomy" id="319"/>
    <lineage>
        <taxon>Bacteria</taxon>
        <taxon>Pseudomonadati</taxon>
        <taxon>Pseudomonadota</taxon>
        <taxon>Gammaproteobacteria</taxon>
        <taxon>Pseudomonadales</taxon>
        <taxon>Pseudomonadaceae</taxon>
        <taxon>Pseudomonas</taxon>
    </lineage>
</organism>
<dbReference type="AlphaFoldDB" id="Q4LBK7"/>
<evidence type="ECO:0000313" key="2">
    <source>
        <dbReference type="EMBL" id="CAI36091.1"/>
    </source>
</evidence>
<gene>
    <name evidence="2" type="primary">pph50</name>
</gene>
<dbReference type="SUPFAM" id="SSF55781">
    <property type="entry name" value="GAF domain-like"/>
    <property type="match status" value="1"/>
</dbReference>
<proteinExistence type="predicted"/>
<dbReference type="InterPro" id="IPR003018">
    <property type="entry name" value="GAF"/>
</dbReference>
<dbReference type="SMART" id="SM00065">
    <property type="entry name" value="GAF"/>
    <property type="match status" value="1"/>
</dbReference>